<dbReference type="Gene3D" id="3.40.630.10">
    <property type="entry name" value="Zn peptidases"/>
    <property type="match status" value="1"/>
</dbReference>
<dbReference type="Pfam" id="PF04389">
    <property type="entry name" value="Peptidase_M28"/>
    <property type="match status" value="1"/>
</dbReference>
<dbReference type="PANTHER" id="PTHR12147">
    <property type="entry name" value="METALLOPEPTIDASE M28 FAMILY MEMBER"/>
    <property type="match status" value="1"/>
</dbReference>
<accession>A0ABT2AAK3</accession>
<feature type="domain" description="Peptidase M28" evidence="2">
    <location>
        <begin position="133"/>
        <end position="255"/>
    </location>
</feature>
<feature type="transmembrane region" description="Helical" evidence="1">
    <location>
        <begin position="478"/>
        <end position="496"/>
    </location>
</feature>
<gene>
    <name evidence="3" type="ORF">NX782_18095</name>
</gene>
<feature type="transmembrane region" description="Helical" evidence="1">
    <location>
        <begin position="562"/>
        <end position="581"/>
    </location>
</feature>
<feature type="transmembrane region" description="Helical" evidence="1">
    <location>
        <begin position="341"/>
        <end position="361"/>
    </location>
</feature>
<comment type="caution">
    <text evidence="3">The sequence shown here is derived from an EMBL/GenBank/DDBJ whole genome shotgun (WGS) entry which is preliminary data.</text>
</comment>
<dbReference type="PANTHER" id="PTHR12147:SF26">
    <property type="entry name" value="PEPTIDASE M28 DOMAIN-CONTAINING PROTEIN"/>
    <property type="match status" value="1"/>
</dbReference>
<keyword evidence="1" id="KW-0812">Transmembrane</keyword>
<dbReference type="EMBL" id="JANUGX010000023">
    <property type="protein sequence ID" value="MCS0591102.1"/>
    <property type="molecule type" value="Genomic_DNA"/>
</dbReference>
<evidence type="ECO:0000313" key="4">
    <source>
        <dbReference type="Proteomes" id="UP001205560"/>
    </source>
</evidence>
<sequence>MSHDSALPGAAGMQGLAAACLLGALLAWLALAPRQLPVPDAASRTPAAAGFSVARAQAHVQALSQAPRPVGSPANQQARDYLLAQLRGLGLKPEVQTETVRAASVDLTANVRVTLAEVHNVIVRKPGMVVGHGSRPAVLAVARYDSGAASLGAADGAASSAALLETLRVLQAGPPLDNDLLVVFTDGDGGQALGTRGFVQSHPWARRARVALRFDNLGNRGALQLIGAERADGFTVDAWSSLAPGPQGSSFMGELYARLPQHAGAALLADPGPAVLHFATTAGPLGGGAWDVPERLDAASLQHEGDTMLALLRHFGAAALPEPEARGQVLFTLPALGVLHYSYLLVWPLALLAGVLCVVVCRSAIRRQDLDGIDIVHGAFGFLLMLMLSIAAAWVCRDFLPGLAPRYDVGLLAEGPGLAAAVRWQLLAFTLLPLTAFIGLQRILQARIGVHAMLLGTMCVLAIALLCASWLAPGASYVLAWPLLAAQAAWLVLASRRAQGWRAAYRRIVLLLAALPAALLIVPAARDSLLHLSPAWLVLPSVLGCCLPALCGPLLAEVGTRLVVRPLLLGVSICLVLAHRASPVPPELPVPNQLVYFKDTPSWQAFWMYPAGPLDAWTRTIFPNALYPYQLPYMLGDGSPPVWYAAARRNDAIAYPDLIVEKDQRGPAGRHVAFLLRSKNRAPELLLRIPAADTLKTTVNGRVLTDRRYRGWTLDLHGMQDRELRFAIDFVHDQPFTVFIQERIPGLPDHELPPRPAGMLPRLLPQTGTTISSDVLIFR</sequence>
<evidence type="ECO:0000256" key="1">
    <source>
        <dbReference type="SAM" id="Phobius"/>
    </source>
</evidence>
<evidence type="ECO:0000259" key="2">
    <source>
        <dbReference type="Pfam" id="PF04389"/>
    </source>
</evidence>
<keyword evidence="1" id="KW-1133">Transmembrane helix</keyword>
<proteinExistence type="predicted"/>
<name>A0ABT2AAK3_9BURK</name>
<evidence type="ECO:0000313" key="3">
    <source>
        <dbReference type="EMBL" id="MCS0591102.1"/>
    </source>
</evidence>
<feature type="transmembrane region" description="Helical" evidence="1">
    <location>
        <begin position="373"/>
        <end position="395"/>
    </location>
</feature>
<organism evidence="3 4">
    <name type="scientific">Massilia norwichensis</name>
    <dbReference type="NCBI Taxonomy" id="1442366"/>
    <lineage>
        <taxon>Bacteria</taxon>
        <taxon>Pseudomonadati</taxon>
        <taxon>Pseudomonadota</taxon>
        <taxon>Betaproteobacteria</taxon>
        <taxon>Burkholderiales</taxon>
        <taxon>Oxalobacteraceae</taxon>
        <taxon>Telluria group</taxon>
        <taxon>Massilia</taxon>
    </lineage>
</organism>
<keyword evidence="4" id="KW-1185">Reference proteome</keyword>
<dbReference type="RefSeq" id="WP_258846876.1">
    <property type="nucleotide sequence ID" value="NZ_JANUGX010000023.1"/>
</dbReference>
<feature type="transmembrane region" description="Helical" evidence="1">
    <location>
        <begin position="537"/>
        <end position="555"/>
    </location>
</feature>
<dbReference type="InterPro" id="IPR007484">
    <property type="entry name" value="Peptidase_M28"/>
</dbReference>
<dbReference type="SUPFAM" id="SSF53187">
    <property type="entry name" value="Zn-dependent exopeptidases"/>
    <property type="match status" value="1"/>
</dbReference>
<feature type="transmembrane region" description="Helical" evidence="1">
    <location>
        <begin position="415"/>
        <end position="440"/>
    </location>
</feature>
<protein>
    <submittedName>
        <fullName evidence="3">M28 family peptidase</fullName>
    </submittedName>
</protein>
<reference evidence="3 4" key="1">
    <citation type="submission" date="2022-08" db="EMBL/GenBank/DDBJ databases">
        <title>Reclassification of Massilia species as members of the genera Telluria, Duganella, Pseudoduganella, Mokoshia gen. nov. and Zemynaea gen. nov. using orthogonal and non-orthogonal genome-based approaches.</title>
        <authorList>
            <person name="Bowman J.P."/>
        </authorList>
    </citation>
    <scope>NUCLEOTIDE SEQUENCE [LARGE SCALE GENOMIC DNA]</scope>
    <source>
        <strain evidence="3 4">LMG 28164</strain>
    </source>
</reference>
<feature type="transmembrane region" description="Helical" evidence="1">
    <location>
        <begin position="452"/>
        <end position="472"/>
    </location>
</feature>
<dbReference type="InterPro" id="IPR045175">
    <property type="entry name" value="M28_fam"/>
</dbReference>
<dbReference type="Proteomes" id="UP001205560">
    <property type="component" value="Unassembled WGS sequence"/>
</dbReference>
<feature type="transmembrane region" description="Helical" evidence="1">
    <location>
        <begin position="508"/>
        <end position="525"/>
    </location>
</feature>
<keyword evidence="1" id="KW-0472">Membrane</keyword>